<feature type="compositionally biased region" description="Basic residues" evidence="1">
    <location>
        <begin position="304"/>
        <end position="323"/>
    </location>
</feature>
<evidence type="ECO:0000256" key="1">
    <source>
        <dbReference type="SAM" id="MobiDB-lite"/>
    </source>
</evidence>
<comment type="caution">
    <text evidence="2">The sequence shown here is derived from an EMBL/GenBank/DDBJ whole genome shotgun (WGS) entry which is preliminary data.</text>
</comment>
<accession>A0ABU2L3Z0</accession>
<proteinExistence type="predicted"/>
<dbReference type="InterPro" id="IPR043740">
    <property type="entry name" value="DUF5685"/>
</dbReference>
<name>A0ABU2L3Z0_9ACTN</name>
<reference evidence="3" key="1">
    <citation type="submission" date="2023-07" db="EMBL/GenBank/DDBJ databases">
        <title>30 novel species of actinomycetes from the DSMZ collection.</title>
        <authorList>
            <person name="Nouioui I."/>
        </authorList>
    </citation>
    <scope>NUCLEOTIDE SEQUENCE [LARGE SCALE GENOMIC DNA]</scope>
    <source>
        <strain evidence="3">DSM 44917</strain>
    </source>
</reference>
<dbReference type="Proteomes" id="UP001183388">
    <property type="component" value="Unassembled WGS sequence"/>
</dbReference>
<gene>
    <name evidence="2" type="ORF">RM780_04590</name>
</gene>
<protein>
    <submittedName>
        <fullName evidence="2">DUF5685 family protein</fullName>
    </submittedName>
</protein>
<dbReference type="Pfam" id="PF18937">
    <property type="entry name" value="DUF5685"/>
    <property type="match status" value="1"/>
</dbReference>
<sequence>MFGIIRPCGHRLPGALREQWRAHLCGLCLALRDTRGQAARAATNYDGLLISVLHEAQAAPGPGARRTAGPCPLRGMRTAPVARGEGPRLAAVVSLVLASAKLRDHAQDGDGALARRPAAGAARLLARDWAAAGARHGAGVGFDTAVLTAAAGRQAGVEALAGPGTPLTDVTEPTETATAAAFAQTAHLAGRPANARPLAEAGRLFGRVAHLLDAVEDREADAAAGAWNAIAATGTPLAEVWRLCEEAVGGVERALAKARFADRRLVDALLGTELRHAVTRAFAGENAERVDLTKPGDEANSKNKERKRKKKRSNKERKEKKKRDWCDCGDCGCECDCCCCDCSC</sequence>
<organism evidence="2 3">
    <name type="scientific">Streptomyces boetiae</name>
    <dbReference type="NCBI Taxonomy" id="3075541"/>
    <lineage>
        <taxon>Bacteria</taxon>
        <taxon>Bacillati</taxon>
        <taxon>Actinomycetota</taxon>
        <taxon>Actinomycetes</taxon>
        <taxon>Kitasatosporales</taxon>
        <taxon>Streptomycetaceae</taxon>
        <taxon>Streptomyces</taxon>
    </lineage>
</organism>
<keyword evidence="3" id="KW-1185">Reference proteome</keyword>
<evidence type="ECO:0000313" key="3">
    <source>
        <dbReference type="Proteomes" id="UP001183388"/>
    </source>
</evidence>
<feature type="compositionally biased region" description="Basic and acidic residues" evidence="1">
    <location>
        <begin position="293"/>
        <end position="303"/>
    </location>
</feature>
<feature type="region of interest" description="Disordered" evidence="1">
    <location>
        <begin position="293"/>
        <end position="325"/>
    </location>
</feature>
<dbReference type="RefSeq" id="WP_311629158.1">
    <property type="nucleotide sequence ID" value="NZ_JAVREN010000004.1"/>
</dbReference>
<evidence type="ECO:0000313" key="2">
    <source>
        <dbReference type="EMBL" id="MDT0306240.1"/>
    </source>
</evidence>
<dbReference type="EMBL" id="JAVREN010000004">
    <property type="protein sequence ID" value="MDT0306240.1"/>
    <property type="molecule type" value="Genomic_DNA"/>
</dbReference>